<sequence length="90" mass="9527">MPLQNLMRLKGGVGGTVDSESALRSEGTLLSRVRAPPSTPWPDVGPEGLSSPFCKLAIYTKPNPLLKGWPSADTDNMASKCVCARASDEP</sequence>
<accession>A0AAV4AIC7</accession>
<dbReference type="AlphaFoldDB" id="A0AAV4AIC7"/>
<evidence type="ECO:0000313" key="2">
    <source>
        <dbReference type="Proteomes" id="UP000735302"/>
    </source>
</evidence>
<keyword evidence="2" id="KW-1185">Reference proteome</keyword>
<comment type="caution">
    <text evidence="1">The sequence shown here is derived from an EMBL/GenBank/DDBJ whole genome shotgun (WGS) entry which is preliminary data.</text>
</comment>
<dbReference type="EMBL" id="BLXT01003865">
    <property type="protein sequence ID" value="GFO07444.1"/>
    <property type="molecule type" value="Genomic_DNA"/>
</dbReference>
<dbReference type="Proteomes" id="UP000735302">
    <property type="component" value="Unassembled WGS sequence"/>
</dbReference>
<protein>
    <submittedName>
        <fullName evidence="1">Uncharacterized protein</fullName>
    </submittedName>
</protein>
<name>A0AAV4AIC7_9GAST</name>
<proteinExistence type="predicted"/>
<reference evidence="1 2" key="1">
    <citation type="journal article" date="2021" name="Elife">
        <title>Chloroplast acquisition without the gene transfer in kleptoplastic sea slugs, Plakobranchus ocellatus.</title>
        <authorList>
            <person name="Maeda T."/>
            <person name="Takahashi S."/>
            <person name="Yoshida T."/>
            <person name="Shimamura S."/>
            <person name="Takaki Y."/>
            <person name="Nagai Y."/>
            <person name="Toyoda A."/>
            <person name="Suzuki Y."/>
            <person name="Arimoto A."/>
            <person name="Ishii H."/>
            <person name="Satoh N."/>
            <person name="Nishiyama T."/>
            <person name="Hasebe M."/>
            <person name="Maruyama T."/>
            <person name="Minagawa J."/>
            <person name="Obokata J."/>
            <person name="Shigenobu S."/>
        </authorList>
    </citation>
    <scope>NUCLEOTIDE SEQUENCE [LARGE SCALE GENOMIC DNA]</scope>
</reference>
<organism evidence="1 2">
    <name type="scientific">Plakobranchus ocellatus</name>
    <dbReference type="NCBI Taxonomy" id="259542"/>
    <lineage>
        <taxon>Eukaryota</taxon>
        <taxon>Metazoa</taxon>
        <taxon>Spiralia</taxon>
        <taxon>Lophotrochozoa</taxon>
        <taxon>Mollusca</taxon>
        <taxon>Gastropoda</taxon>
        <taxon>Heterobranchia</taxon>
        <taxon>Euthyneura</taxon>
        <taxon>Panpulmonata</taxon>
        <taxon>Sacoglossa</taxon>
        <taxon>Placobranchoidea</taxon>
        <taxon>Plakobranchidae</taxon>
        <taxon>Plakobranchus</taxon>
    </lineage>
</organism>
<evidence type="ECO:0000313" key="1">
    <source>
        <dbReference type="EMBL" id="GFO07444.1"/>
    </source>
</evidence>
<gene>
    <name evidence="1" type="ORF">PoB_003394900</name>
</gene>